<gene>
    <name evidence="1" type="ORF">VA603_08830</name>
</gene>
<proteinExistence type="predicted"/>
<dbReference type="Proteomes" id="UP001301653">
    <property type="component" value="Unassembled WGS sequence"/>
</dbReference>
<comment type="caution">
    <text evidence="1">The sequence shown here is derived from an EMBL/GenBank/DDBJ whole genome shotgun (WGS) entry which is preliminary data.</text>
</comment>
<accession>A0ABU5V2P1</accession>
<dbReference type="EMBL" id="JAYFUH010000098">
    <property type="protein sequence ID" value="MEA5667631.1"/>
    <property type="molecule type" value="Genomic_DNA"/>
</dbReference>
<sequence>TAAGDDAYRGMVAGDQFSQLAWQVAACRLGLACGPNSMLMTSYCANGGICSKDPGQDFESFVYDAAVPRQSEGRMNQLVDSLRGARGGKR</sequence>
<organism evidence="1 2">
    <name type="scientific">Stenotrophomonas capsici</name>
    <dbReference type="NCBI Taxonomy" id="3110230"/>
    <lineage>
        <taxon>Bacteria</taxon>
        <taxon>Pseudomonadati</taxon>
        <taxon>Pseudomonadota</taxon>
        <taxon>Gammaproteobacteria</taxon>
        <taxon>Lysobacterales</taxon>
        <taxon>Lysobacteraceae</taxon>
        <taxon>Stenotrophomonas</taxon>
    </lineage>
</organism>
<reference evidence="1 2" key="1">
    <citation type="submission" date="2023-12" db="EMBL/GenBank/DDBJ databases">
        <title>Stenotrophomonas guangdongensis sp. nov., isolated from wilted pepper plants (Capsicum annuum).</title>
        <authorList>
            <person name="Qiu M."/>
            <person name="Li Y."/>
            <person name="Liu Q."/>
            <person name="Zhang X."/>
            <person name="Huang Y."/>
            <person name="Guo R."/>
            <person name="Hu M."/>
            <person name="Zhou J."/>
            <person name="Zhou X."/>
        </authorList>
    </citation>
    <scope>NUCLEOTIDE SEQUENCE [LARGE SCALE GENOMIC DNA]</scope>
    <source>
        <strain evidence="1 2">MH1</strain>
    </source>
</reference>
<name>A0ABU5V2P1_9GAMM</name>
<protein>
    <submittedName>
        <fullName evidence="1">Uncharacterized protein</fullName>
    </submittedName>
</protein>
<keyword evidence="2" id="KW-1185">Reference proteome</keyword>
<evidence type="ECO:0000313" key="1">
    <source>
        <dbReference type="EMBL" id="MEA5667631.1"/>
    </source>
</evidence>
<feature type="non-terminal residue" evidence="1">
    <location>
        <position position="1"/>
    </location>
</feature>
<evidence type="ECO:0000313" key="2">
    <source>
        <dbReference type="Proteomes" id="UP001301653"/>
    </source>
</evidence>